<proteinExistence type="predicted"/>
<evidence type="ECO:0000313" key="2">
    <source>
        <dbReference type="EMBL" id="OMO75807.1"/>
    </source>
</evidence>
<protein>
    <recommendedName>
        <fullName evidence="4">CCHC-type domain-containing protein</fullName>
    </recommendedName>
</protein>
<dbReference type="GO" id="GO:0008270">
    <property type="term" value="F:zinc ion binding"/>
    <property type="evidence" value="ECO:0007669"/>
    <property type="project" value="InterPro"/>
</dbReference>
<keyword evidence="3" id="KW-1185">Reference proteome</keyword>
<dbReference type="InterPro" id="IPR036875">
    <property type="entry name" value="Znf_CCHC_sf"/>
</dbReference>
<gene>
    <name evidence="2" type="ORF">CCACVL1_16032</name>
</gene>
<comment type="caution">
    <text evidence="2">The sequence shown here is derived from an EMBL/GenBank/DDBJ whole genome shotgun (WGS) entry which is preliminary data.</text>
</comment>
<dbReference type="Proteomes" id="UP000188268">
    <property type="component" value="Unassembled WGS sequence"/>
</dbReference>
<dbReference type="PANTHER" id="PTHR47481:SF22">
    <property type="entry name" value="RETROTRANSPOSON GAG DOMAIN-CONTAINING PROTEIN"/>
    <property type="match status" value="1"/>
</dbReference>
<dbReference type="AlphaFoldDB" id="A0A1R3HZR9"/>
<feature type="region of interest" description="Disordered" evidence="1">
    <location>
        <begin position="645"/>
        <end position="674"/>
    </location>
</feature>
<feature type="compositionally biased region" description="Acidic residues" evidence="1">
    <location>
        <begin position="353"/>
        <end position="363"/>
    </location>
</feature>
<dbReference type="SUPFAM" id="SSF57756">
    <property type="entry name" value="Retrovirus zinc finger-like domains"/>
    <property type="match status" value="1"/>
</dbReference>
<feature type="region of interest" description="Disordered" evidence="1">
    <location>
        <begin position="1"/>
        <end position="34"/>
    </location>
</feature>
<feature type="compositionally biased region" description="Basic and acidic residues" evidence="1">
    <location>
        <begin position="417"/>
        <end position="428"/>
    </location>
</feature>
<sequence>MEKSQKSADKGKQKKDEIVGTKKTKTSSGSKKGTTKIATNKLKNVKIIRPSDKVLVNHFRDATHKLRYDNLNKFEVLPAKTLDWKKLSKNPRYADPHSKFARMNCGGDDALYVHICGQEAVLTAENIGQLLNIEPPKDFDYNTAWRVISGKKEKMPSKESQRKLLKSDVKLAHHFISNSLWFKKGSQEYITKDDVWLLYCTWKGIKVNLAQIIINKMKKMALKNEMICGYGIIIAMFIRTVTKDTETMKAIKEIKADIKEVKSAQNDITGMMTDLFELVTTVLTKQVATTKTTENLSESDNDEENEEFDEEEEQNQEVSDEEEKEEKSEDDQDGDESEKEEDGTKEEKSGSEYEVDESEEDVPEVTTASKGKKKVTSAKASTPTGKDGSSTPSKKKDAASITISTSPEKKRPRMKHANVDETTSEKQQSKRTLITPSPPSISFLRRLHAPLFSALLYREAPYPSVRSFSTRAAKTTLNDANPNYSNRPPKETILLDGCDFEHWLFDALLYGFDLAGYDDGSMVPPKKEIKQDGKKKLVKLYANKTRSRIMDLKNKLNTTKRGTLPVSDYFDKMKNIVDDLNLAGVAVDEDDLVLSTLNGVSQEFREIAAAIKARESPISFEELHDKLTSFELHLKRENISDVSIPTTNHVKKPKNSNENSFPPKKHNRNFSSNDKKFSSVTCQLCDKPGHSAKKCHQGKKYFDSKPSANLAQTNSTGKTWCMDSGASHHVTSELQNLSLKSDYDGTDEIMIGDGSGFANGSRLNTGHSVDGVYQLPSTF</sequence>
<name>A0A1R3HZR9_COCAP</name>
<feature type="compositionally biased region" description="Basic and acidic residues" evidence="1">
    <location>
        <begin position="1"/>
        <end position="20"/>
    </location>
</feature>
<dbReference type="Gramene" id="OMO75807">
    <property type="protein sequence ID" value="OMO75807"/>
    <property type="gene ID" value="CCACVL1_16032"/>
</dbReference>
<evidence type="ECO:0008006" key="4">
    <source>
        <dbReference type="Google" id="ProtNLM"/>
    </source>
</evidence>
<feature type="compositionally biased region" description="Acidic residues" evidence="1">
    <location>
        <begin position="297"/>
        <end position="344"/>
    </location>
</feature>
<accession>A0A1R3HZR9</accession>
<dbReference type="GO" id="GO:0003676">
    <property type="term" value="F:nucleic acid binding"/>
    <property type="evidence" value="ECO:0007669"/>
    <property type="project" value="InterPro"/>
</dbReference>
<dbReference type="PANTHER" id="PTHR47481">
    <property type="match status" value="1"/>
</dbReference>
<reference evidence="2 3" key="1">
    <citation type="submission" date="2013-09" db="EMBL/GenBank/DDBJ databases">
        <title>Corchorus capsularis genome sequencing.</title>
        <authorList>
            <person name="Alam M."/>
            <person name="Haque M.S."/>
            <person name="Islam M.S."/>
            <person name="Emdad E.M."/>
            <person name="Islam M.M."/>
            <person name="Ahmed B."/>
            <person name="Halim A."/>
            <person name="Hossen Q.M.M."/>
            <person name="Hossain M.Z."/>
            <person name="Ahmed R."/>
            <person name="Khan M.M."/>
            <person name="Islam R."/>
            <person name="Rashid M.M."/>
            <person name="Khan S.A."/>
            <person name="Rahman M.S."/>
            <person name="Alam M."/>
        </authorList>
    </citation>
    <scope>NUCLEOTIDE SEQUENCE [LARGE SCALE GENOMIC DNA]</scope>
    <source>
        <strain evidence="3">cv. CVL-1</strain>
        <tissue evidence="2">Whole seedling</tissue>
    </source>
</reference>
<feature type="compositionally biased region" description="Polar residues" evidence="1">
    <location>
        <begin position="378"/>
        <end position="392"/>
    </location>
</feature>
<dbReference type="OrthoDB" id="1749636at2759"/>
<organism evidence="2 3">
    <name type="scientific">Corchorus capsularis</name>
    <name type="common">Jute</name>
    <dbReference type="NCBI Taxonomy" id="210143"/>
    <lineage>
        <taxon>Eukaryota</taxon>
        <taxon>Viridiplantae</taxon>
        <taxon>Streptophyta</taxon>
        <taxon>Embryophyta</taxon>
        <taxon>Tracheophyta</taxon>
        <taxon>Spermatophyta</taxon>
        <taxon>Magnoliopsida</taxon>
        <taxon>eudicotyledons</taxon>
        <taxon>Gunneridae</taxon>
        <taxon>Pentapetalae</taxon>
        <taxon>rosids</taxon>
        <taxon>malvids</taxon>
        <taxon>Malvales</taxon>
        <taxon>Malvaceae</taxon>
        <taxon>Grewioideae</taxon>
        <taxon>Apeibeae</taxon>
        <taxon>Corchorus</taxon>
    </lineage>
</organism>
<dbReference type="Pfam" id="PF14223">
    <property type="entry name" value="Retrotran_gag_2"/>
    <property type="match status" value="1"/>
</dbReference>
<evidence type="ECO:0000313" key="3">
    <source>
        <dbReference type="Proteomes" id="UP000188268"/>
    </source>
</evidence>
<evidence type="ECO:0000256" key="1">
    <source>
        <dbReference type="SAM" id="MobiDB-lite"/>
    </source>
</evidence>
<feature type="region of interest" description="Disordered" evidence="1">
    <location>
        <begin position="290"/>
        <end position="438"/>
    </location>
</feature>
<dbReference type="EMBL" id="AWWV01010953">
    <property type="protein sequence ID" value="OMO75807.1"/>
    <property type="molecule type" value="Genomic_DNA"/>
</dbReference>